<sequence length="350" mass="38679">MTRPPQESFVQHQEIEVPADAPDSFARFQIVVRPMFDVVRLREDLPFFARSSITFLPDVLLSHARTSASRFDRNQRAIARSGIDDILVTVYLSGSFTSEIDGRVSVVEANEIAFFDLTRPFSIESRQPIHNIALHIPRRRLAALMPAMTDIHGFVLRQGATKQLLLAHLRACVEEAPRISTAESQAVSDATLQLVVAGLQSAKRQAAGSAAHVGLASLTDMTDFIEEQLGRADLGPEVLADEFSLSRATLYRLFEPLGGVAAFILDRRLNRALQAITAPHAAHLRLKQLAHELGFAHPTSFTRAFKKRFGMPPHEVRALRSYPDEVQSAAWRQALITHLPLIGAATKSAT</sequence>
<evidence type="ECO:0000313" key="5">
    <source>
        <dbReference type="EMBL" id="MDY0744210.1"/>
    </source>
</evidence>
<dbReference type="EMBL" id="JAXCLA010000002">
    <property type="protein sequence ID" value="MDY0744210.1"/>
    <property type="molecule type" value="Genomic_DNA"/>
</dbReference>
<accession>A0ABU5DEN2</accession>
<name>A0ABU5DEN2_9BURK</name>
<dbReference type="InterPro" id="IPR018060">
    <property type="entry name" value="HTH_AraC"/>
</dbReference>
<keyword evidence="6" id="KW-1185">Reference proteome</keyword>
<dbReference type="InterPro" id="IPR050204">
    <property type="entry name" value="AraC_XylS_family_regulators"/>
</dbReference>
<comment type="caution">
    <text evidence="5">The sequence shown here is derived from an EMBL/GenBank/DDBJ whole genome shotgun (WGS) entry which is preliminary data.</text>
</comment>
<dbReference type="Pfam" id="PF14525">
    <property type="entry name" value="AraC_binding_2"/>
    <property type="match status" value="1"/>
</dbReference>
<dbReference type="InterPro" id="IPR020449">
    <property type="entry name" value="Tscrpt_reg_AraC-type_HTH"/>
</dbReference>
<dbReference type="SMART" id="SM00342">
    <property type="entry name" value="HTH_ARAC"/>
    <property type="match status" value="1"/>
</dbReference>
<evidence type="ECO:0000256" key="2">
    <source>
        <dbReference type="ARBA" id="ARBA00023125"/>
    </source>
</evidence>
<dbReference type="SUPFAM" id="SSF46689">
    <property type="entry name" value="Homeodomain-like"/>
    <property type="match status" value="1"/>
</dbReference>
<dbReference type="PRINTS" id="PR00032">
    <property type="entry name" value="HTHARAC"/>
</dbReference>
<keyword evidence="3" id="KW-0804">Transcription</keyword>
<dbReference type="Proteomes" id="UP001285263">
    <property type="component" value="Unassembled WGS sequence"/>
</dbReference>
<dbReference type="PANTHER" id="PTHR46796">
    <property type="entry name" value="HTH-TYPE TRANSCRIPTIONAL ACTIVATOR RHAS-RELATED"/>
    <property type="match status" value="1"/>
</dbReference>
<dbReference type="PANTHER" id="PTHR46796:SF6">
    <property type="entry name" value="ARAC SUBFAMILY"/>
    <property type="match status" value="1"/>
</dbReference>
<dbReference type="InterPro" id="IPR009057">
    <property type="entry name" value="Homeodomain-like_sf"/>
</dbReference>
<dbReference type="PROSITE" id="PS00041">
    <property type="entry name" value="HTH_ARAC_FAMILY_1"/>
    <property type="match status" value="1"/>
</dbReference>
<dbReference type="Gene3D" id="1.10.10.60">
    <property type="entry name" value="Homeodomain-like"/>
    <property type="match status" value="1"/>
</dbReference>
<protein>
    <submittedName>
        <fullName evidence="5">Helix-turn-helix domain-containing protein</fullName>
    </submittedName>
</protein>
<reference evidence="5 6" key="1">
    <citation type="submission" date="2023-11" db="EMBL/GenBank/DDBJ databases">
        <title>Paucibacter sp. nov., isolated from fresh soil in Korea.</title>
        <authorList>
            <person name="Le N.T.T."/>
        </authorList>
    </citation>
    <scope>NUCLEOTIDE SEQUENCE [LARGE SCALE GENOMIC DNA]</scope>
    <source>
        <strain evidence="5 6">R3-3</strain>
    </source>
</reference>
<evidence type="ECO:0000313" key="6">
    <source>
        <dbReference type="Proteomes" id="UP001285263"/>
    </source>
</evidence>
<dbReference type="Pfam" id="PF12833">
    <property type="entry name" value="HTH_18"/>
    <property type="match status" value="1"/>
</dbReference>
<evidence type="ECO:0000256" key="3">
    <source>
        <dbReference type="ARBA" id="ARBA00023163"/>
    </source>
</evidence>
<dbReference type="InterPro" id="IPR035418">
    <property type="entry name" value="AraC-bd_2"/>
</dbReference>
<evidence type="ECO:0000256" key="1">
    <source>
        <dbReference type="ARBA" id="ARBA00023015"/>
    </source>
</evidence>
<proteinExistence type="predicted"/>
<keyword evidence="2" id="KW-0238">DNA-binding</keyword>
<dbReference type="RefSeq" id="WP_320422109.1">
    <property type="nucleotide sequence ID" value="NZ_JAXCLA010000002.1"/>
</dbReference>
<feature type="domain" description="HTH araC/xylS-type" evidence="4">
    <location>
        <begin position="219"/>
        <end position="319"/>
    </location>
</feature>
<dbReference type="PROSITE" id="PS01124">
    <property type="entry name" value="HTH_ARAC_FAMILY_2"/>
    <property type="match status" value="1"/>
</dbReference>
<dbReference type="InterPro" id="IPR018062">
    <property type="entry name" value="HTH_AraC-typ_CS"/>
</dbReference>
<keyword evidence="1" id="KW-0805">Transcription regulation</keyword>
<evidence type="ECO:0000259" key="4">
    <source>
        <dbReference type="PROSITE" id="PS01124"/>
    </source>
</evidence>
<organism evidence="5 6">
    <name type="scientific">Roseateles agri</name>
    <dbReference type="NCBI Taxonomy" id="3098619"/>
    <lineage>
        <taxon>Bacteria</taxon>
        <taxon>Pseudomonadati</taxon>
        <taxon>Pseudomonadota</taxon>
        <taxon>Betaproteobacteria</taxon>
        <taxon>Burkholderiales</taxon>
        <taxon>Sphaerotilaceae</taxon>
        <taxon>Roseateles</taxon>
    </lineage>
</organism>
<gene>
    <name evidence="5" type="ORF">SNE35_06820</name>
</gene>